<dbReference type="GO" id="GO:0044272">
    <property type="term" value="P:sulfur compound biosynthetic process"/>
    <property type="evidence" value="ECO:0007669"/>
    <property type="project" value="UniProtKB-ARBA"/>
</dbReference>
<evidence type="ECO:0000256" key="1">
    <source>
        <dbReference type="ARBA" id="ARBA00023002"/>
    </source>
</evidence>
<dbReference type="GO" id="GO:0009083">
    <property type="term" value="P:branched-chain amino acid catabolic process"/>
    <property type="evidence" value="ECO:0007669"/>
    <property type="project" value="TreeGrafter"/>
</dbReference>
<evidence type="ECO:0000313" key="4">
    <source>
        <dbReference type="Proteomes" id="UP000183275"/>
    </source>
</evidence>
<sequence length="362" mass="39787">MPREEIADFTIETVQVLSEEETVDEDLVPELSDDELLELYEAMKRSRRLDERAIALQRRGELGTYAPAIGQEAAQVGTAFAMAEDDWLVPSFREQPALLVRGTPPERILQYALGMEEGAEIPGGKGALPPAIPVGSQPLHAVGVGWGESLQDRETVAVTYFGDGATSEGDVYEALNLAGVYDAQTVFVCQNNRYAISTGTEKQTEAETFAQKAIAAGIEGIQVDGNDVLGVYRVAQEAIEKARNGDPVFIEALTYRRSMHTTSDDPSAYREHEEESEWEARDPIVRFQMFLEDRGILDADTEAEIDDRIESELADAIDQARTAREELDPADMFRHVYADLPPELEDQLAAFEADGRGGGVDG</sequence>
<dbReference type="InterPro" id="IPR050771">
    <property type="entry name" value="Alpha-ketoacid_DH_E1_comp"/>
</dbReference>
<name>A0A1I0MFL2_9EURY</name>
<dbReference type="InterPro" id="IPR001017">
    <property type="entry name" value="DH_E1"/>
</dbReference>
<evidence type="ECO:0000259" key="2">
    <source>
        <dbReference type="Pfam" id="PF00676"/>
    </source>
</evidence>
<dbReference type="NCBIfam" id="TIGR03181">
    <property type="entry name" value="PDH_E1_alph_x"/>
    <property type="match status" value="1"/>
</dbReference>
<dbReference type="InterPro" id="IPR017596">
    <property type="entry name" value="PdhA/BkdA"/>
</dbReference>
<reference evidence="4" key="1">
    <citation type="submission" date="2016-10" db="EMBL/GenBank/DDBJ databases">
        <authorList>
            <person name="Varghese N."/>
        </authorList>
    </citation>
    <scope>NUCLEOTIDE SEQUENCE [LARGE SCALE GENOMIC DNA]</scope>
    <source>
        <strain evidence="4">CGMCC 1.12284</strain>
    </source>
</reference>
<dbReference type="GO" id="GO:0016624">
    <property type="term" value="F:oxidoreductase activity, acting on the aldehyde or oxo group of donors, disulfide as acceptor"/>
    <property type="evidence" value="ECO:0007669"/>
    <property type="project" value="InterPro"/>
</dbReference>
<dbReference type="InterPro" id="IPR029061">
    <property type="entry name" value="THDP-binding"/>
</dbReference>
<accession>A0A1I0MFL2</accession>
<dbReference type="OrthoDB" id="25266at2157"/>
<protein>
    <submittedName>
        <fullName evidence="3">Pyruvate dehydrogenase E1 component alpha subunit/2-oxoisovalerate dehydrogenase E1 component</fullName>
    </submittedName>
</protein>
<feature type="domain" description="Dehydrogenase E1 component" evidence="2">
    <location>
        <begin position="43"/>
        <end position="324"/>
    </location>
</feature>
<organism evidence="3 4">
    <name type="scientific">Natrinema salifodinae</name>
    <dbReference type="NCBI Taxonomy" id="1202768"/>
    <lineage>
        <taxon>Archaea</taxon>
        <taxon>Methanobacteriati</taxon>
        <taxon>Methanobacteriota</taxon>
        <taxon>Stenosarchaea group</taxon>
        <taxon>Halobacteria</taxon>
        <taxon>Halobacteriales</taxon>
        <taxon>Natrialbaceae</taxon>
        <taxon>Natrinema</taxon>
    </lineage>
</organism>
<dbReference type="eggNOG" id="arCOG01054">
    <property type="taxonomic scope" value="Archaea"/>
</dbReference>
<gene>
    <name evidence="3" type="ORF">SAMN05216285_0911</name>
</gene>
<dbReference type="RefSeq" id="WP_049990826.1">
    <property type="nucleotide sequence ID" value="NZ_FOIS01000001.1"/>
</dbReference>
<dbReference type="AlphaFoldDB" id="A0A1I0MFL2"/>
<dbReference type="Gene3D" id="3.40.50.970">
    <property type="match status" value="1"/>
</dbReference>
<dbReference type="PANTHER" id="PTHR43380">
    <property type="entry name" value="2-OXOISOVALERATE DEHYDROGENASE SUBUNIT ALPHA, MITOCHONDRIAL"/>
    <property type="match status" value="1"/>
</dbReference>
<keyword evidence="1" id="KW-0560">Oxidoreductase</keyword>
<dbReference type="CDD" id="cd02000">
    <property type="entry name" value="TPP_E1_PDC_ADC_BCADC"/>
    <property type="match status" value="1"/>
</dbReference>
<keyword evidence="4" id="KW-1185">Reference proteome</keyword>
<dbReference type="PANTHER" id="PTHR43380:SF1">
    <property type="entry name" value="2-OXOISOVALERATE DEHYDROGENASE SUBUNIT ALPHA, MITOCHONDRIAL"/>
    <property type="match status" value="1"/>
</dbReference>
<dbReference type="Pfam" id="PF00676">
    <property type="entry name" value="E1_dh"/>
    <property type="match status" value="1"/>
</dbReference>
<dbReference type="STRING" id="1202768.SAMN05216285_0911"/>
<dbReference type="SUPFAM" id="SSF52518">
    <property type="entry name" value="Thiamin diphosphate-binding fold (THDP-binding)"/>
    <property type="match status" value="1"/>
</dbReference>
<evidence type="ECO:0000313" key="3">
    <source>
        <dbReference type="EMBL" id="SEV87175.1"/>
    </source>
</evidence>
<dbReference type="Proteomes" id="UP000183275">
    <property type="component" value="Unassembled WGS sequence"/>
</dbReference>
<dbReference type="EMBL" id="FOIS01000001">
    <property type="protein sequence ID" value="SEV87175.1"/>
    <property type="molecule type" value="Genomic_DNA"/>
</dbReference>
<keyword evidence="3" id="KW-0670">Pyruvate</keyword>
<proteinExistence type="predicted"/>